<evidence type="ECO:0000313" key="2">
    <source>
        <dbReference type="Proteomes" id="UP000014028"/>
    </source>
</evidence>
<protein>
    <recommendedName>
        <fullName evidence="3">Phage protein</fullName>
    </recommendedName>
</protein>
<dbReference type="InterPro" id="IPR044000">
    <property type="entry name" value="Phage_tube_2"/>
</dbReference>
<proteinExistence type="predicted"/>
<comment type="caution">
    <text evidence="1">The sequence shown here is derived from an EMBL/GenBank/DDBJ whole genome shotgun (WGS) entry which is preliminary data.</text>
</comment>
<dbReference type="Pfam" id="PF18906">
    <property type="entry name" value="Phage_tube_2"/>
    <property type="match status" value="1"/>
</dbReference>
<name>A0A9W5R0D1_BACCE</name>
<organism evidence="1 2">
    <name type="scientific">Bacillus cereus VD184</name>
    <dbReference type="NCBI Taxonomy" id="1053242"/>
    <lineage>
        <taxon>Bacteria</taxon>
        <taxon>Bacillati</taxon>
        <taxon>Bacillota</taxon>
        <taxon>Bacilli</taxon>
        <taxon>Bacillales</taxon>
        <taxon>Bacillaceae</taxon>
        <taxon>Bacillus</taxon>
        <taxon>Bacillus cereus group</taxon>
    </lineage>
</organism>
<evidence type="ECO:0000313" key="1">
    <source>
        <dbReference type="EMBL" id="EOQ00962.1"/>
    </source>
</evidence>
<dbReference type="Proteomes" id="UP000014028">
    <property type="component" value="Unassembled WGS sequence"/>
</dbReference>
<dbReference type="RefSeq" id="WP_016124086.1">
    <property type="nucleotide sequence ID" value="NZ_KB976852.1"/>
</dbReference>
<reference evidence="1 2" key="1">
    <citation type="submission" date="2012-12" db="EMBL/GenBank/DDBJ databases">
        <title>The Genome Sequence of Bacillus cereus VD184.</title>
        <authorList>
            <consortium name="The Broad Institute Genome Sequencing Platform"/>
            <consortium name="The Broad Institute Genome Sequencing Center for Infectious Disease"/>
            <person name="Feldgarden M."/>
            <person name="Van der Auwera G.A."/>
            <person name="Mahillon J."/>
            <person name="Duprez V."/>
            <person name="Timmery S."/>
            <person name="Mattelet C."/>
            <person name="Dierick K."/>
            <person name="Sun M."/>
            <person name="Yu Z."/>
            <person name="Zhu L."/>
            <person name="Hu X."/>
            <person name="Shank E.B."/>
            <person name="Swiecicka I."/>
            <person name="Hansen B.M."/>
            <person name="Andrup L."/>
            <person name="Walker B."/>
            <person name="Young S.K."/>
            <person name="Zeng Q."/>
            <person name="Gargeya S."/>
            <person name="Fitzgerald M."/>
            <person name="Haas B."/>
            <person name="Abouelleil A."/>
            <person name="Alvarado L."/>
            <person name="Arachchi H.M."/>
            <person name="Berlin A.M."/>
            <person name="Chapman S.B."/>
            <person name="Dewar J."/>
            <person name="Goldberg J."/>
            <person name="Griggs A."/>
            <person name="Gujja S."/>
            <person name="Hansen M."/>
            <person name="Howarth C."/>
            <person name="Imamovic A."/>
            <person name="Larimer J."/>
            <person name="McCowan C."/>
            <person name="Murphy C."/>
            <person name="Neiman D."/>
            <person name="Pearson M."/>
            <person name="Priest M."/>
            <person name="Roberts A."/>
            <person name="Saif S."/>
            <person name="Shea T."/>
            <person name="Sisk P."/>
            <person name="Sykes S."/>
            <person name="Wortman J."/>
            <person name="Nusbaum C."/>
            <person name="Birren B."/>
        </authorList>
    </citation>
    <scope>NUCLEOTIDE SEQUENCE [LARGE SCALE GENOMIC DNA]</scope>
    <source>
        <strain evidence="1 2">VD184</strain>
    </source>
</reference>
<evidence type="ECO:0008006" key="3">
    <source>
        <dbReference type="Google" id="ProtNLM"/>
    </source>
</evidence>
<dbReference type="EMBL" id="AHFK01000113">
    <property type="protein sequence ID" value="EOQ00962.1"/>
    <property type="molecule type" value="Genomic_DNA"/>
</dbReference>
<sequence length="315" mass="33816">MARQTQGYDTLIAFGKEATAGTAPAAGTFKSWGITSGWEPEINKNHETIRGIGSRTVQNFKPLSQEVTATWSGYLQDPRIFYYALGKVTKTGAANAWVHTITSTGRCEELPTFTVNTNMCVNAAPFITNYVGSKIDTLTISGSAGEVVEVEAEIISKDAIDGAPAASSYDYPTNEIMTFADGSIFINGSAQAAANVKEFEIEISNNLESLFTISKGSTPTYINEGVLDITGSITIAPAGTTTRTAFRNGTEFTMRLRFDDPNVPANYIDIFLSGAKYDTDSLGIEADGETDYELDVLFKTISVVCGSKDVSDLTV</sequence>
<dbReference type="AlphaFoldDB" id="A0A9W5R0D1"/>
<gene>
    <name evidence="1" type="ORF">IKC_06160</name>
</gene>
<accession>A0A9W5R0D1</accession>